<dbReference type="InterPro" id="IPR025427">
    <property type="entry name" value="DUF4160"/>
</dbReference>
<evidence type="ECO:0000313" key="1">
    <source>
        <dbReference type="EMBL" id="MBK6975123.1"/>
    </source>
</evidence>
<dbReference type="EMBL" id="JADJEV010000005">
    <property type="protein sequence ID" value="MBK6975123.1"/>
    <property type="molecule type" value="Genomic_DNA"/>
</dbReference>
<reference evidence="1" key="1">
    <citation type="submission" date="2020-10" db="EMBL/GenBank/DDBJ databases">
        <title>Connecting structure to function with the recovery of over 1000 high-quality activated sludge metagenome-assembled genomes encoding full-length rRNA genes using long-read sequencing.</title>
        <authorList>
            <person name="Singleton C.M."/>
            <person name="Petriglieri F."/>
            <person name="Kristensen J.M."/>
            <person name="Kirkegaard R.H."/>
            <person name="Michaelsen T.Y."/>
            <person name="Andersen M.H."/>
            <person name="Karst S.M."/>
            <person name="Dueholm M.S."/>
            <person name="Nielsen P.H."/>
            <person name="Albertsen M."/>
        </authorList>
    </citation>
    <scope>NUCLEOTIDE SEQUENCE</scope>
    <source>
        <strain evidence="1">Bjer_18-Q3-R1-45_BAT3C.347</strain>
    </source>
</reference>
<dbReference type="Proteomes" id="UP000807785">
    <property type="component" value="Unassembled WGS sequence"/>
</dbReference>
<name>A0A9D7E785_9PROT</name>
<accession>A0A9D7E785</accession>
<proteinExistence type="predicted"/>
<comment type="caution">
    <text evidence="1">The sequence shown here is derived from an EMBL/GenBank/DDBJ whole genome shotgun (WGS) entry which is preliminary data.</text>
</comment>
<organism evidence="1 2">
    <name type="scientific">Candidatus Methylophosphatis roskildensis</name>
    <dbReference type="NCBI Taxonomy" id="2899263"/>
    <lineage>
        <taxon>Bacteria</taxon>
        <taxon>Pseudomonadati</taxon>
        <taxon>Pseudomonadota</taxon>
        <taxon>Betaproteobacteria</taxon>
        <taxon>Nitrosomonadales</taxon>
        <taxon>Sterolibacteriaceae</taxon>
        <taxon>Candidatus Methylophosphatis</taxon>
    </lineage>
</organism>
<sequence length="79" mass="9579">MSPTVFRDGEFRFYFFSREEARCHVHVFCPDGEAKFWLEPEIEFAHNFGLNERQLRAAQRLIEEHQDVIRDAWYKHFGS</sequence>
<gene>
    <name evidence="1" type="ORF">IPH26_20030</name>
</gene>
<dbReference type="Pfam" id="PF13711">
    <property type="entry name" value="DUF4160"/>
    <property type="match status" value="1"/>
</dbReference>
<protein>
    <submittedName>
        <fullName evidence="1">DUF4160 domain-containing protein</fullName>
    </submittedName>
</protein>
<evidence type="ECO:0000313" key="2">
    <source>
        <dbReference type="Proteomes" id="UP000807785"/>
    </source>
</evidence>
<dbReference type="AlphaFoldDB" id="A0A9D7E785"/>